<feature type="region of interest" description="Disordered" evidence="1">
    <location>
        <begin position="277"/>
        <end position="313"/>
    </location>
</feature>
<evidence type="ECO:0000313" key="3">
    <source>
        <dbReference type="EMBL" id="KAH0962519.1"/>
    </source>
</evidence>
<evidence type="ECO:0000313" key="4">
    <source>
        <dbReference type="Proteomes" id="UP000824596"/>
    </source>
</evidence>
<feature type="region of interest" description="Disordered" evidence="1">
    <location>
        <begin position="326"/>
        <end position="349"/>
    </location>
</feature>
<evidence type="ECO:0000259" key="2">
    <source>
        <dbReference type="Pfam" id="PF25597"/>
    </source>
</evidence>
<proteinExistence type="predicted"/>
<dbReference type="GO" id="GO:0003676">
    <property type="term" value="F:nucleic acid binding"/>
    <property type="evidence" value="ECO:0007669"/>
    <property type="project" value="InterPro"/>
</dbReference>
<dbReference type="InterPro" id="IPR057670">
    <property type="entry name" value="SH3_retrovirus"/>
</dbReference>
<evidence type="ECO:0000256" key="1">
    <source>
        <dbReference type="SAM" id="MobiDB-lite"/>
    </source>
</evidence>
<feature type="compositionally biased region" description="Basic and acidic residues" evidence="1">
    <location>
        <begin position="282"/>
        <end position="301"/>
    </location>
</feature>
<dbReference type="SUPFAM" id="SSF53098">
    <property type="entry name" value="Ribonuclease H-like"/>
    <property type="match status" value="1"/>
</dbReference>
<dbReference type="AlphaFoldDB" id="A0A9P8MY48"/>
<accession>A0A9P8MY48</accession>
<dbReference type="Gene3D" id="3.30.420.10">
    <property type="entry name" value="Ribonuclease H-like superfamily/Ribonuclease H"/>
    <property type="match status" value="1"/>
</dbReference>
<dbReference type="OrthoDB" id="4959729at2759"/>
<keyword evidence="4" id="KW-1185">Reference proteome</keyword>
<dbReference type="EMBL" id="JAIZPD010000006">
    <property type="protein sequence ID" value="KAH0962519.1"/>
    <property type="molecule type" value="Genomic_DNA"/>
</dbReference>
<dbReference type="InterPro" id="IPR012337">
    <property type="entry name" value="RNaseH-like_sf"/>
</dbReference>
<gene>
    <name evidence="3" type="ORF">HRG_06621</name>
</gene>
<dbReference type="Proteomes" id="UP000824596">
    <property type="component" value="Unassembled WGS sequence"/>
</dbReference>
<sequence>MWYAKLQKHAKGSQEEVLRTLQNNYEEAVKPLVKAPRNWHLWLDTWKKAMNEGIQEGLPEAFHHSIWIRDFFKAISPQFPAASGFSWDYYLQDRKADTIITTLKHAVDYLTYQFDFKVKVIECDNELTSQKPAVTQFLLGRNLKVEPSAPYTQDQNGGAERSGAFAMTPSTQDKRNRLKKLDPRAWIGYLVGYTSSNVYRIWVPSEGKVISTRDVIFDEQQIFDGTLESLAQNVKEADLEELALALTHISLPEDDEIAPKAAPQALDEQIFEFDHDDDDEHTAEPEKDPEGQESRYTEARFELLPTPPSTPPAALLAASIQTNLPEKRVDLNEPRKSSISRVKESFLAH</sequence>
<feature type="domain" description="Retroviral polymerase SH3-like" evidence="2">
    <location>
        <begin position="164"/>
        <end position="226"/>
    </location>
</feature>
<reference evidence="3" key="1">
    <citation type="submission" date="2021-09" db="EMBL/GenBank/DDBJ databases">
        <title>A high-quality genome of the endoparasitic fungus Hirsutella rhossiliensis with a comparison of Hirsutella genomes reveals transposable elements contributing to genome size variation.</title>
        <authorList>
            <person name="Lin R."/>
            <person name="Jiao Y."/>
            <person name="Sun X."/>
            <person name="Ling J."/>
            <person name="Xie B."/>
            <person name="Cheng X."/>
        </authorList>
    </citation>
    <scope>NUCLEOTIDE SEQUENCE</scope>
    <source>
        <strain evidence="3">HR02</strain>
    </source>
</reference>
<feature type="region of interest" description="Disordered" evidence="1">
    <location>
        <begin position="149"/>
        <end position="175"/>
    </location>
</feature>
<dbReference type="RefSeq" id="XP_044720032.1">
    <property type="nucleotide sequence ID" value="XM_044865092.1"/>
</dbReference>
<comment type="caution">
    <text evidence="3">The sequence shown here is derived from an EMBL/GenBank/DDBJ whole genome shotgun (WGS) entry which is preliminary data.</text>
</comment>
<dbReference type="Pfam" id="PF25597">
    <property type="entry name" value="SH3_retrovirus"/>
    <property type="match status" value="1"/>
</dbReference>
<dbReference type="GeneID" id="68355750"/>
<dbReference type="InterPro" id="IPR036397">
    <property type="entry name" value="RNaseH_sf"/>
</dbReference>
<organism evidence="3 4">
    <name type="scientific">Hirsutella rhossiliensis</name>
    <dbReference type="NCBI Taxonomy" id="111463"/>
    <lineage>
        <taxon>Eukaryota</taxon>
        <taxon>Fungi</taxon>
        <taxon>Dikarya</taxon>
        <taxon>Ascomycota</taxon>
        <taxon>Pezizomycotina</taxon>
        <taxon>Sordariomycetes</taxon>
        <taxon>Hypocreomycetidae</taxon>
        <taxon>Hypocreales</taxon>
        <taxon>Ophiocordycipitaceae</taxon>
        <taxon>Hirsutella</taxon>
    </lineage>
</organism>
<protein>
    <submittedName>
        <fullName evidence="3">Integrase core domain-containing protein</fullName>
    </submittedName>
</protein>
<name>A0A9P8MY48_9HYPO</name>